<dbReference type="SUPFAM" id="SSF54001">
    <property type="entry name" value="Cysteine proteinases"/>
    <property type="match status" value="1"/>
</dbReference>
<keyword evidence="4" id="KW-0788">Thiol protease</keyword>
<reference evidence="7" key="1">
    <citation type="submission" date="2023-10" db="EMBL/GenBank/DDBJ databases">
        <authorList>
            <person name="Chen Y."/>
            <person name="Shah S."/>
            <person name="Dougan E. K."/>
            <person name="Thang M."/>
            <person name="Chan C."/>
        </authorList>
    </citation>
    <scope>NUCLEOTIDE SEQUENCE [LARGE SCALE GENOMIC DNA]</scope>
</reference>
<organism evidence="7 8">
    <name type="scientific">Prorocentrum cordatum</name>
    <dbReference type="NCBI Taxonomy" id="2364126"/>
    <lineage>
        <taxon>Eukaryota</taxon>
        <taxon>Sar</taxon>
        <taxon>Alveolata</taxon>
        <taxon>Dinophyceae</taxon>
        <taxon>Prorocentrales</taxon>
        <taxon>Prorocentraceae</taxon>
        <taxon>Prorocentrum</taxon>
    </lineage>
</organism>
<sequence length="526" mass="56026">GVTPAARALQRGGHHEVRGRLRTDSGIEDEAQQMLQDTERICRANASRFVDRDFQQPVQGMFTFGRKHQIHAWLPPQEITCHDGQPLTSDPSRGLTSAEFEKADWRLFRGPPRAVDVQQGELGDCWFLSSLACLADFQAMAREVLRGAAGARASADRLVQKLVKQHAESREDADSLRRTLRQLLGGFEDLIGDAELADRVVALIPALRALLKGETPSPEDVLRRNVALHADAEGESVAEARPARLRQMQRSARLEARRQGVGGAEVLGQKLCAVAGNPAVLREQAAPFWPRHPPGVWEQLDGAGWESRTASGAARAEARPPRARDAFLTVQRAGPWEPLPPVCIRCTCGAAVFASAGRSSPVGSAADSAEFDYQEVGAADAEVDTTCSVSEAAPQASAAVLAYQHAHPAARLSGGGGALAAPVAGGTGPGAGFEGSRVRRKRGASTGRRARRVRFDLRPAVIGTAFEEESEEAPPRGGGAGGVDEPVRGLWAFLDDLSVASIACAAHGPSLALERLLVLAEAQVKD</sequence>
<dbReference type="Proteomes" id="UP001189429">
    <property type="component" value="Unassembled WGS sequence"/>
</dbReference>
<feature type="non-terminal residue" evidence="7">
    <location>
        <position position="1"/>
    </location>
</feature>
<dbReference type="PANTHER" id="PTHR10183">
    <property type="entry name" value="CALPAIN"/>
    <property type="match status" value="1"/>
</dbReference>
<evidence type="ECO:0000313" key="7">
    <source>
        <dbReference type="EMBL" id="CAK0817132.1"/>
    </source>
</evidence>
<evidence type="ECO:0000256" key="3">
    <source>
        <dbReference type="ARBA" id="ARBA00022801"/>
    </source>
</evidence>
<dbReference type="InterPro" id="IPR001300">
    <property type="entry name" value="Peptidase_C2_calpain_cat"/>
</dbReference>
<comment type="caution">
    <text evidence="5">Lacks conserved residue(s) required for the propagation of feature annotation.</text>
</comment>
<protein>
    <recommendedName>
        <fullName evidence="6">Calpain catalytic domain-containing protein</fullName>
    </recommendedName>
</protein>
<gene>
    <name evidence="7" type="ORF">PCOR1329_LOCUS19823</name>
</gene>
<dbReference type="PROSITE" id="PS00139">
    <property type="entry name" value="THIOL_PROTEASE_CYS"/>
    <property type="match status" value="1"/>
</dbReference>
<keyword evidence="3" id="KW-0378">Hydrolase</keyword>
<evidence type="ECO:0000259" key="6">
    <source>
        <dbReference type="PROSITE" id="PS50203"/>
    </source>
</evidence>
<evidence type="ECO:0000313" key="8">
    <source>
        <dbReference type="Proteomes" id="UP001189429"/>
    </source>
</evidence>
<dbReference type="InterPro" id="IPR000169">
    <property type="entry name" value="Pept_cys_AS"/>
</dbReference>
<name>A0ABN9RG96_9DINO</name>
<evidence type="ECO:0000256" key="5">
    <source>
        <dbReference type="PROSITE-ProRule" id="PRU00239"/>
    </source>
</evidence>
<keyword evidence="8" id="KW-1185">Reference proteome</keyword>
<dbReference type="PANTHER" id="PTHR10183:SF379">
    <property type="entry name" value="CALPAIN-5"/>
    <property type="match status" value="1"/>
</dbReference>
<comment type="caution">
    <text evidence="7">The sequence shown here is derived from an EMBL/GenBank/DDBJ whole genome shotgun (WGS) entry which is preliminary data.</text>
</comment>
<dbReference type="InterPro" id="IPR022684">
    <property type="entry name" value="Calpain_cysteine_protease"/>
</dbReference>
<evidence type="ECO:0000256" key="2">
    <source>
        <dbReference type="ARBA" id="ARBA00022670"/>
    </source>
</evidence>
<feature type="domain" description="Calpain catalytic" evidence="6">
    <location>
        <begin position="48"/>
        <end position="145"/>
    </location>
</feature>
<proteinExistence type="inferred from homology"/>
<dbReference type="Pfam" id="PF00648">
    <property type="entry name" value="Peptidase_C2"/>
    <property type="match status" value="1"/>
</dbReference>
<evidence type="ECO:0000256" key="1">
    <source>
        <dbReference type="ARBA" id="ARBA00007623"/>
    </source>
</evidence>
<accession>A0ABN9RG96</accession>
<dbReference type="PROSITE" id="PS50203">
    <property type="entry name" value="CALPAIN_CAT"/>
    <property type="match status" value="1"/>
</dbReference>
<evidence type="ECO:0000256" key="4">
    <source>
        <dbReference type="ARBA" id="ARBA00022807"/>
    </source>
</evidence>
<comment type="similarity">
    <text evidence="1">Belongs to the peptidase C2 family.</text>
</comment>
<dbReference type="EMBL" id="CAUYUJ010006368">
    <property type="protein sequence ID" value="CAK0817132.1"/>
    <property type="molecule type" value="Genomic_DNA"/>
</dbReference>
<feature type="non-terminal residue" evidence="7">
    <location>
        <position position="526"/>
    </location>
</feature>
<keyword evidence="2" id="KW-0645">Protease</keyword>
<dbReference type="InterPro" id="IPR038765">
    <property type="entry name" value="Papain-like_cys_pep_sf"/>
</dbReference>